<evidence type="ECO:0008006" key="4">
    <source>
        <dbReference type="Google" id="ProtNLM"/>
    </source>
</evidence>
<comment type="caution">
    <text evidence="2">The sequence shown here is derived from an EMBL/GenBank/DDBJ whole genome shotgun (WGS) entry which is preliminary data.</text>
</comment>
<evidence type="ECO:0000313" key="3">
    <source>
        <dbReference type="Proteomes" id="UP001345827"/>
    </source>
</evidence>
<gene>
    <name evidence="2" type="ORF">LTR25_005227</name>
</gene>
<reference evidence="2 3" key="1">
    <citation type="submission" date="2023-06" db="EMBL/GenBank/DDBJ databases">
        <title>Black Yeasts Isolated from many extreme environments.</title>
        <authorList>
            <person name="Coleine C."/>
            <person name="Stajich J.E."/>
            <person name="Selbmann L."/>
        </authorList>
    </citation>
    <scope>NUCLEOTIDE SEQUENCE [LARGE SCALE GENOMIC DNA]</scope>
    <source>
        <strain evidence="2 3">CCFEE 5887</strain>
    </source>
</reference>
<accession>A0AAV9Q8V8</accession>
<keyword evidence="1" id="KW-0732">Signal</keyword>
<name>A0AAV9Q8V8_9PEZI</name>
<proteinExistence type="predicted"/>
<organism evidence="2 3">
    <name type="scientific">Vermiconidia calcicola</name>
    <dbReference type="NCBI Taxonomy" id="1690605"/>
    <lineage>
        <taxon>Eukaryota</taxon>
        <taxon>Fungi</taxon>
        <taxon>Dikarya</taxon>
        <taxon>Ascomycota</taxon>
        <taxon>Pezizomycotina</taxon>
        <taxon>Dothideomycetes</taxon>
        <taxon>Dothideomycetidae</taxon>
        <taxon>Mycosphaerellales</taxon>
        <taxon>Extremaceae</taxon>
        <taxon>Vermiconidia</taxon>
    </lineage>
</organism>
<evidence type="ECO:0000313" key="2">
    <source>
        <dbReference type="EMBL" id="KAK5536553.1"/>
    </source>
</evidence>
<dbReference type="EMBL" id="JAXLQG010000008">
    <property type="protein sequence ID" value="KAK5536553.1"/>
    <property type="molecule type" value="Genomic_DNA"/>
</dbReference>
<protein>
    <recommendedName>
        <fullName evidence="4">Apple domain-containing protein</fullName>
    </recommendedName>
</protein>
<feature type="signal peptide" evidence="1">
    <location>
        <begin position="1"/>
        <end position="19"/>
    </location>
</feature>
<dbReference type="AlphaFoldDB" id="A0AAV9Q8V8"/>
<keyword evidence="3" id="KW-1185">Reference proteome</keyword>
<dbReference type="Proteomes" id="UP001345827">
    <property type="component" value="Unassembled WGS sequence"/>
</dbReference>
<evidence type="ECO:0000256" key="1">
    <source>
        <dbReference type="SAM" id="SignalP"/>
    </source>
</evidence>
<sequence length="141" mass="15808">MKLSTSPLLLAAFAFSAYAAPSDPSANQLNHLEQRQRGGGDSWTSCDNQNLDNPYTTANGKQFYYNCNWQYQTKPSGFLDLYTGRTFRGCIDDCSLVPACQGIYWEQSSKDCWHFKEIVKQKFSDVTPSNLARGIDSAILV</sequence>
<feature type="chain" id="PRO_5043978985" description="Apple domain-containing protein" evidence="1">
    <location>
        <begin position="20"/>
        <end position="141"/>
    </location>
</feature>